<evidence type="ECO:0000256" key="2">
    <source>
        <dbReference type="ARBA" id="ARBA00022840"/>
    </source>
</evidence>
<feature type="binding site" evidence="6">
    <location>
        <position position="77"/>
    </location>
    <ligand>
        <name>ATP</name>
        <dbReference type="ChEBI" id="CHEBI:30616"/>
    </ligand>
</feature>
<dbReference type="OrthoDB" id="223149at2"/>
<dbReference type="GO" id="GO:0003677">
    <property type="term" value="F:DNA binding"/>
    <property type="evidence" value="ECO:0007669"/>
    <property type="project" value="UniProtKB-UniRule"/>
</dbReference>
<protein>
    <recommendedName>
        <fullName evidence="6">Type 2 DNA topoisomerase 6 subunit B</fullName>
        <ecNumber evidence="6">5.6.2.2</ecNumber>
    </recommendedName>
    <alternativeName>
        <fullName evidence="6">Type II DNA topoisomerase VI subunit B</fullName>
        <shortName evidence="6">TopoVI-B</shortName>
    </alternativeName>
</protein>
<dbReference type="Proteomes" id="UP000075320">
    <property type="component" value="Unassembled WGS sequence"/>
</dbReference>
<dbReference type="CDD" id="cd00823">
    <property type="entry name" value="TopoIIB_Trans"/>
    <property type="match status" value="1"/>
</dbReference>
<dbReference type="InterPro" id="IPR015320">
    <property type="entry name" value="TopoVI_B_transducer"/>
</dbReference>
<dbReference type="GO" id="GO:0006260">
    <property type="term" value="P:DNA replication"/>
    <property type="evidence" value="ECO:0007669"/>
    <property type="project" value="UniProtKB-UniRule"/>
</dbReference>
<dbReference type="PANTHER" id="PTHR48444">
    <property type="entry name" value="DNA TOPOISOMERASE 6 SUBUNIT B"/>
    <property type="match status" value="1"/>
</dbReference>
<evidence type="ECO:0000256" key="6">
    <source>
        <dbReference type="HAMAP-Rule" id="MF_00322"/>
    </source>
</evidence>
<comment type="similarity">
    <text evidence="6">Belongs to the TOP6B family.</text>
</comment>
<proteinExistence type="inferred from homology"/>
<gene>
    <name evidence="6" type="primary">top6B</name>
    <name evidence="9" type="ORF">AZI86_01545</name>
</gene>
<keyword evidence="10" id="KW-1185">Reference proteome</keyword>
<dbReference type="Gene3D" id="3.30.230.10">
    <property type="match status" value="1"/>
</dbReference>
<dbReference type="NCBIfam" id="TIGR01052">
    <property type="entry name" value="top6b"/>
    <property type="match status" value="1"/>
</dbReference>
<dbReference type="InterPro" id="IPR005734">
    <property type="entry name" value="TopoVI_B"/>
</dbReference>
<feature type="binding site" evidence="6">
    <location>
        <begin position="98"/>
        <end position="99"/>
    </location>
    <ligand>
        <name>ATP</name>
        <dbReference type="ChEBI" id="CHEBI:30616"/>
    </ligand>
</feature>
<evidence type="ECO:0000256" key="5">
    <source>
        <dbReference type="ARBA" id="ARBA00023235"/>
    </source>
</evidence>
<keyword evidence="1 6" id="KW-0547">Nucleotide-binding</keyword>
<dbReference type="Gene3D" id="1.10.8.50">
    <property type="match status" value="1"/>
</dbReference>
<feature type="binding site" evidence="6">
    <location>
        <position position="436"/>
    </location>
    <ligand>
        <name>ATP</name>
        <dbReference type="ChEBI" id="CHEBI:30616"/>
    </ligand>
</feature>
<organism evidence="9 10">
    <name type="scientific">Bdellovibrio bacteriovorus</name>
    <dbReference type="NCBI Taxonomy" id="959"/>
    <lineage>
        <taxon>Bacteria</taxon>
        <taxon>Pseudomonadati</taxon>
        <taxon>Bdellovibrionota</taxon>
        <taxon>Bdellovibrionia</taxon>
        <taxon>Bdellovibrionales</taxon>
        <taxon>Pseudobdellovibrionaceae</taxon>
        <taxon>Bdellovibrio</taxon>
    </lineage>
</organism>
<dbReference type="SUPFAM" id="SSF54211">
    <property type="entry name" value="Ribosomal protein S5 domain 2-like"/>
    <property type="match status" value="1"/>
</dbReference>
<dbReference type="InterPro" id="IPR014721">
    <property type="entry name" value="Ribsml_uS5_D2-typ_fold_subgr"/>
</dbReference>
<dbReference type="InterPro" id="IPR020568">
    <property type="entry name" value="Ribosomal_Su5_D2-typ_SF"/>
</dbReference>
<feature type="compositionally biased region" description="Low complexity" evidence="7">
    <location>
        <begin position="568"/>
        <end position="585"/>
    </location>
</feature>
<evidence type="ECO:0000256" key="7">
    <source>
        <dbReference type="SAM" id="MobiDB-lite"/>
    </source>
</evidence>
<keyword evidence="5 6" id="KW-0413">Isomerase</keyword>
<evidence type="ECO:0000313" key="9">
    <source>
        <dbReference type="EMBL" id="KYG65785.1"/>
    </source>
</evidence>
<comment type="subunit">
    <text evidence="6">Homodimer. Heterotetramer of two Top6A and two Top6B chains.</text>
</comment>
<dbReference type="EMBL" id="LUKE01000001">
    <property type="protein sequence ID" value="KYG65785.1"/>
    <property type="molecule type" value="Genomic_DNA"/>
</dbReference>
<feature type="compositionally biased region" description="Basic and acidic residues" evidence="7">
    <location>
        <begin position="534"/>
        <end position="545"/>
    </location>
</feature>
<dbReference type="GO" id="GO:0003918">
    <property type="term" value="F:DNA topoisomerase type II (double strand cut, ATP-hydrolyzing) activity"/>
    <property type="evidence" value="ECO:0007669"/>
    <property type="project" value="UniProtKB-UniRule"/>
</dbReference>
<dbReference type="Pfam" id="PF13589">
    <property type="entry name" value="HATPase_c_3"/>
    <property type="match status" value="1"/>
</dbReference>
<evidence type="ECO:0000259" key="8">
    <source>
        <dbReference type="Pfam" id="PF09239"/>
    </source>
</evidence>
<evidence type="ECO:0000256" key="1">
    <source>
        <dbReference type="ARBA" id="ARBA00022741"/>
    </source>
</evidence>
<dbReference type="AlphaFoldDB" id="A0A150WNL2"/>
<dbReference type="Pfam" id="PF09239">
    <property type="entry name" value="Topo-VIb_trans"/>
    <property type="match status" value="1"/>
</dbReference>
<name>A0A150WNL2_BDEBC</name>
<keyword evidence="4 6" id="KW-0238">DNA-binding</keyword>
<dbReference type="NCBIfam" id="NF003218">
    <property type="entry name" value="PRK04184.1"/>
    <property type="match status" value="1"/>
</dbReference>
<evidence type="ECO:0000256" key="3">
    <source>
        <dbReference type="ARBA" id="ARBA00023029"/>
    </source>
</evidence>
<keyword evidence="2 6" id="KW-0067">ATP-binding</keyword>
<feature type="domain" description="DNA topoisomerase VI subunit B transducer" evidence="8">
    <location>
        <begin position="311"/>
        <end position="476"/>
    </location>
</feature>
<keyword evidence="3 6" id="KW-0799">Topoisomerase</keyword>
<comment type="catalytic activity">
    <reaction evidence="6">
        <text>ATP-dependent breakage, passage and rejoining of double-stranded DNA.</text>
        <dbReference type="EC" id="5.6.2.2"/>
    </reaction>
</comment>
<comment type="caution">
    <text evidence="9">The sequence shown here is derived from an EMBL/GenBank/DDBJ whole genome shotgun (WGS) entry which is preliminary data.</text>
</comment>
<sequence>MSKITKSSTAEYFAKNLQQVGFSSPLKAVLTTLKEAVDNSLDACEAAGILPDLLVEISKVGTGSTKNTDLIRIVVEDNGPGIEGEDLAKVYGEYLASSKFGRGTCSRGQQGIGISAATTWAQMTNARGVNVVSKTKKMRKAISAQVDVDIKSNTGVLKNKETFDWDREHGTRCEFILDGRIQLNGDGGLVTYLEGTILVNPHMTITYKLMENDFVTVNRVSTEVPKVPEASLPHPHTFKLGEFITHATLFGKTTLSKFLKTGFSRISDQSISDFVKKGLPKNLLEKPITSLSEEDFKKVFQAVQNTDLMSPSTKSVLTVGEEALSKSITRLGEIDFFAVMTRKPTICDFKPVVVEVALARFKDRNQDADSPVTLLRFANRVPLQFDKSGCAITWAIESVNWKSYGLAQPKDSLPSGPYIFAVSIVSPFIKFKNASKETIDASEELVAEIRLALIQAGQKLSRHIKKEVKEADLERKLAHIEQFGPILVEGLSRIVKAPEARKKKAEEGLRKLLGRDSEDAMADLEAAEMKLLEQKKREKKKGIDHGDEEIDVISSEDLVEEASEPQGTKKTTAKATTKKTVATKKTTGKKA</sequence>
<accession>A0A150WNL2</accession>
<evidence type="ECO:0000313" key="10">
    <source>
        <dbReference type="Proteomes" id="UP000075320"/>
    </source>
</evidence>
<comment type="function">
    <text evidence="6">Relaxes both positive and negative superturns and exhibits a strong decatenase activity.</text>
</comment>
<dbReference type="EC" id="5.6.2.2" evidence="6"/>
<feature type="binding site" evidence="6">
    <location>
        <position position="39"/>
    </location>
    <ligand>
        <name>ATP</name>
        <dbReference type="ChEBI" id="CHEBI:30616"/>
    </ligand>
</feature>
<dbReference type="HAMAP" id="MF_00322">
    <property type="entry name" value="Top6B"/>
    <property type="match status" value="1"/>
</dbReference>
<dbReference type="GO" id="GO:0005524">
    <property type="term" value="F:ATP binding"/>
    <property type="evidence" value="ECO:0007669"/>
    <property type="project" value="UniProtKB-UniRule"/>
</dbReference>
<dbReference type="RefSeq" id="WP_061833329.1">
    <property type="nucleotide sequence ID" value="NZ_LUKE01000001.1"/>
</dbReference>
<dbReference type="PANTHER" id="PTHR48444:SF1">
    <property type="entry name" value="DNA TOPOISOMERASE 6 SUBUNIT B"/>
    <property type="match status" value="1"/>
</dbReference>
<feature type="binding site" evidence="6">
    <location>
        <begin position="108"/>
        <end position="115"/>
    </location>
    <ligand>
        <name>ATP</name>
        <dbReference type="ChEBI" id="CHEBI:30616"/>
    </ligand>
</feature>
<dbReference type="GO" id="GO:0006265">
    <property type="term" value="P:DNA topological change"/>
    <property type="evidence" value="ECO:0007669"/>
    <property type="project" value="UniProtKB-UniRule"/>
</dbReference>
<dbReference type="Gene3D" id="3.30.565.10">
    <property type="entry name" value="Histidine kinase-like ATPase, C-terminal domain"/>
    <property type="match status" value="1"/>
</dbReference>
<dbReference type="SUPFAM" id="SSF55874">
    <property type="entry name" value="ATPase domain of HSP90 chaperone/DNA topoisomerase II/histidine kinase"/>
    <property type="match status" value="1"/>
</dbReference>
<reference evidence="9 10" key="1">
    <citation type="submission" date="2016-03" db="EMBL/GenBank/DDBJ databases">
        <authorList>
            <person name="Ploux O."/>
        </authorList>
    </citation>
    <scope>NUCLEOTIDE SEQUENCE [LARGE SCALE GENOMIC DNA]</scope>
    <source>
        <strain evidence="9 10">R0</strain>
    </source>
</reference>
<evidence type="ECO:0000256" key="4">
    <source>
        <dbReference type="ARBA" id="ARBA00023125"/>
    </source>
</evidence>
<feature type="region of interest" description="Disordered" evidence="7">
    <location>
        <begin position="534"/>
        <end position="591"/>
    </location>
</feature>
<dbReference type="InterPro" id="IPR036890">
    <property type="entry name" value="HATPase_C_sf"/>
</dbReference>